<evidence type="ECO:0000256" key="1">
    <source>
        <dbReference type="SAM" id="Phobius"/>
    </source>
</evidence>
<dbReference type="AlphaFoldDB" id="A0A179UE34"/>
<organism evidence="2 3">
    <name type="scientific">Blastomyces gilchristii (strain SLH14081)</name>
    <name type="common">Blastomyces dermatitidis</name>
    <dbReference type="NCBI Taxonomy" id="559298"/>
    <lineage>
        <taxon>Eukaryota</taxon>
        <taxon>Fungi</taxon>
        <taxon>Dikarya</taxon>
        <taxon>Ascomycota</taxon>
        <taxon>Pezizomycotina</taxon>
        <taxon>Eurotiomycetes</taxon>
        <taxon>Eurotiomycetidae</taxon>
        <taxon>Onygenales</taxon>
        <taxon>Ajellomycetaceae</taxon>
        <taxon>Blastomyces</taxon>
    </lineage>
</organism>
<dbReference type="Proteomes" id="UP000002038">
    <property type="component" value="Unassembled WGS sequence"/>
</dbReference>
<keyword evidence="1" id="KW-0812">Transmembrane</keyword>
<dbReference type="VEuPathDB" id="FungiDB:BDBG_16539"/>
<feature type="transmembrane region" description="Helical" evidence="1">
    <location>
        <begin position="56"/>
        <end position="79"/>
    </location>
</feature>
<dbReference type="GeneID" id="42528624"/>
<sequence length="101" mass="11534">MMFYRLITISFSPSQHGGIFGWSLFRRASRLHHFCMGCNRNGTRSRLAGHRNAPSLWVVLYLLCYPMPAGAIRVVVWPFERRTCFKAQKFVLIFTHGGGAA</sequence>
<reference evidence="3" key="1">
    <citation type="journal article" date="2015" name="PLoS Genet.">
        <title>The dynamic genome and transcriptome of the human fungal pathogen Blastomyces and close relative Emmonsia.</title>
        <authorList>
            <person name="Munoz J.F."/>
            <person name="Gauthier G.M."/>
            <person name="Desjardins C.A."/>
            <person name="Gallo J.E."/>
            <person name="Holder J."/>
            <person name="Sullivan T.D."/>
            <person name="Marty A.J."/>
            <person name="Carmen J.C."/>
            <person name="Chen Z."/>
            <person name="Ding L."/>
            <person name="Gujja S."/>
            <person name="Magrini V."/>
            <person name="Misas E."/>
            <person name="Mitreva M."/>
            <person name="Priest M."/>
            <person name="Saif S."/>
            <person name="Whiston E.A."/>
            <person name="Young S."/>
            <person name="Zeng Q."/>
            <person name="Goldman W.E."/>
            <person name="Mardis E.R."/>
            <person name="Taylor J.W."/>
            <person name="McEwen J.G."/>
            <person name="Clay O.K."/>
            <person name="Klein B.S."/>
            <person name="Cuomo C.A."/>
        </authorList>
    </citation>
    <scope>NUCLEOTIDE SEQUENCE [LARGE SCALE GENOMIC DNA]</scope>
    <source>
        <strain evidence="3">SLH14081</strain>
    </source>
</reference>
<protein>
    <submittedName>
        <fullName evidence="2">Uncharacterized protein</fullName>
    </submittedName>
</protein>
<proteinExistence type="predicted"/>
<evidence type="ECO:0000313" key="2">
    <source>
        <dbReference type="EMBL" id="OAT06003.1"/>
    </source>
</evidence>
<keyword evidence="1" id="KW-0472">Membrane</keyword>
<dbReference type="EMBL" id="GG657450">
    <property type="protein sequence ID" value="OAT06003.1"/>
    <property type="molecule type" value="Genomic_DNA"/>
</dbReference>
<keyword evidence="3" id="KW-1185">Reference proteome</keyword>
<accession>A0A179UE34</accession>
<name>A0A179UE34_BLAGS</name>
<dbReference type="KEGG" id="bgh:BDBG_16539"/>
<gene>
    <name evidence="2" type="ORF">BDBG_16539</name>
</gene>
<keyword evidence="1" id="KW-1133">Transmembrane helix</keyword>
<dbReference type="RefSeq" id="XP_031576996.1">
    <property type="nucleotide sequence ID" value="XM_031724475.1"/>
</dbReference>
<evidence type="ECO:0000313" key="3">
    <source>
        <dbReference type="Proteomes" id="UP000002038"/>
    </source>
</evidence>